<keyword evidence="2" id="KW-1185">Reference proteome</keyword>
<accession>A0A494TK04</accession>
<dbReference type="AlphaFoldDB" id="A0A494TK04"/>
<dbReference type="KEGG" id="spha:D3Y57_06965"/>
<dbReference type="Proteomes" id="UP000276254">
    <property type="component" value="Chromosome"/>
</dbReference>
<name>A0A494TK04_SPHPE</name>
<protein>
    <submittedName>
        <fullName evidence="1">Uncharacterized protein</fullName>
    </submittedName>
</protein>
<evidence type="ECO:0000313" key="2">
    <source>
        <dbReference type="Proteomes" id="UP000276254"/>
    </source>
</evidence>
<dbReference type="EMBL" id="CP032829">
    <property type="protein sequence ID" value="AYJ85758.1"/>
    <property type="molecule type" value="Genomic_DNA"/>
</dbReference>
<proteinExistence type="predicted"/>
<organism evidence="1 2">
    <name type="scientific">Sphingomonas paeninsulae</name>
    <dbReference type="NCBI Taxonomy" id="2319844"/>
    <lineage>
        <taxon>Bacteria</taxon>
        <taxon>Pseudomonadati</taxon>
        <taxon>Pseudomonadota</taxon>
        <taxon>Alphaproteobacteria</taxon>
        <taxon>Sphingomonadales</taxon>
        <taxon>Sphingomonadaceae</taxon>
        <taxon>Sphingomonas</taxon>
    </lineage>
</organism>
<evidence type="ECO:0000313" key="1">
    <source>
        <dbReference type="EMBL" id="AYJ85758.1"/>
    </source>
</evidence>
<dbReference type="RefSeq" id="WP_121152383.1">
    <property type="nucleotide sequence ID" value="NZ_CP032829.1"/>
</dbReference>
<gene>
    <name evidence="1" type="ORF">D3Y57_06965</name>
</gene>
<sequence length="82" mass="9091">MSTILEQPAPSLRSHGEIVREYGAQRLRTLLTEKGFDVSTTTPQRWADRNSIPGDYWNVISNEGIATLEELAFAAEARKSAA</sequence>
<reference evidence="1 2" key="1">
    <citation type="submission" date="2018-09" db="EMBL/GenBank/DDBJ databases">
        <title>Sphingomonas peninsula sp. nov., isolated from fildes peninsula, Antarctic soil.</title>
        <authorList>
            <person name="Yingchao G."/>
        </authorList>
    </citation>
    <scope>NUCLEOTIDE SEQUENCE [LARGE SCALE GENOMIC DNA]</scope>
    <source>
        <strain evidence="1 2">YZ-8</strain>
    </source>
</reference>